<sequence>MTWRLQPDGSYLSDSSSFKAFQEAGIWKLVNLNVDEGRFLSYQELLNFPPVPAGTLPNPYNNNIILGPGFFINSEIFISGFTTIQNGNIDLGTGNVVYSAGTPVAGFYDDETPFFRRVVRGSILNASTFVIVNHGIANLYSGDRLRAITTATRHIPNSTGYGIHGGPSPLTEAFYPLTSVEYNNTQITAIRSNPVGQTDVIFVVEYV</sequence>
<gene>
    <name evidence="1" type="ORF">LEP1GSC079_1808</name>
</gene>
<protein>
    <submittedName>
        <fullName evidence="1">Uncharacterized protein</fullName>
    </submittedName>
</protein>
<reference evidence="1 2" key="1">
    <citation type="submission" date="2013-01" db="EMBL/GenBank/DDBJ databases">
        <authorList>
            <person name="Harkins D.M."/>
            <person name="Durkin A.S."/>
            <person name="Brinkac L.M."/>
            <person name="Haft D.H."/>
            <person name="Selengut J.D."/>
            <person name="Sanka R."/>
            <person name="DePew J."/>
            <person name="Purushe J."/>
            <person name="Peacock S.J."/>
            <person name="Thaipadungpanit J."/>
            <person name="Wuthiekanun V.W."/>
            <person name="Day N.P."/>
            <person name="Vinetz J.M."/>
            <person name="Sutton G.G."/>
            <person name="Nierman W.C."/>
            <person name="Fouts D.E."/>
        </authorList>
    </citation>
    <scope>NUCLEOTIDE SEQUENCE [LARGE SCALE GENOMIC DNA]</scope>
    <source>
        <strain evidence="1 2">FPW1039</strain>
    </source>
</reference>
<organism evidence="1 2">
    <name type="scientific">Leptospira interrogans str. FPW1039</name>
    <dbReference type="NCBI Taxonomy" id="1193040"/>
    <lineage>
        <taxon>Bacteria</taxon>
        <taxon>Pseudomonadati</taxon>
        <taxon>Spirochaetota</taxon>
        <taxon>Spirochaetia</taxon>
        <taxon>Leptospirales</taxon>
        <taxon>Leptospiraceae</taxon>
        <taxon>Leptospira</taxon>
    </lineage>
</organism>
<evidence type="ECO:0000313" key="2">
    <source>
        <dbReference type="Proteomes" id="UP000012164"/>
    </source>
</evidence>
<proteinExistence type="predicted"/>
<comment type="caution">
    <text evidence="1">The sequence shown here is derived from an EMBL/GenBank/DDBJ whole genome shotgun (WGS) entry which is preliminary data.</text>
</comment>
<evidence type="ECO:0000313" key="1">
    <source>
        <dbReference type="EMBL" id="EMJ37973.1"/>
    </source>
</evidence>
<dbReference type="Proteomes" id="UP000012164">
    <property type="component" value="Unassembled WGS sequence"/>
</dbReference>
<accession>A0A0F6IIU8</accession>
<dbReference type="AlphaFoldDB" id="A0A0F6IIU8"/>
<name>A0A0F6IIU8_LEPIR</name>
<dbReference type="EMBL" id="AKWR02000057">
    <property type="protein sequence ID" value="EMJ37973.1"/>
    <property type="molecule type" value="Genomic_DNA"/>
</dbReference>